<dbReference type="InterPro" id="IPR036322">
    <property type="entry name" value="WD40_repeat_dom_sf"/>
</dbReference>
<dbReference type="PANTHER" id="PTHR44080:SF8">
    <property type="entry name" value="E3 UBIQUITIN-PROTEIN LIGASE COP1-LIKE"/>
    <property type="match status" value="1"/>
</dbReference>
<evidence type="ECO:0000313" key="1">
    <source>
        <dbReference type="EMBL" id="OTG25024.1"/>
    </source>
</evidence>
<reference evidence="2" key="1">
    <citation type="journal article" date="2017" name="Nature">
        <title>The sunflower genome provides insights into oil metabolism, flowering and Asterid evolution.</title>
        <authorList>
            <person name="Badouin H."/>
            <person name="Gouzy J."/>
            <person name="Grassa C.J."/>
            <person name="Murat F."/>
            <person name="Staton S.E."/>
            <person name="Cottret L."/>
            <person name="Lelandais-Briere C."/>
            <person name="Owens G.L."/>
            <person name="Carrere S."/>
            <person name="Mayjonade B."/>
            <person name="Legrand L."/>
            <person name="Gill N."/>
            <person name="Kane N.C."/>
            <person name="Bowers J.E."/>
            <person name="Hubner S."/>
            <person name="Bellec A."/>
            <person name="Berard A."/>
            <person name="Berges H."/>
            <person name="Blanchet N."/>
            <person name="Boniface M.C."/>
            <person name="Brunel D."/>
            <person name="Catrice O."/>
            <person name="Chaidir N."/>
            <person name="Claudel C."/>
            <person name="Donnadieu C."/>
            <person name="Faraut T."/>
            <person name="Fievet G."/>
            <person name="Helmstetter N."/>
            <person name="King M."/>
            <person name="Knapp S.J."/>
            <person name="Lai Z."/>
            <person name="Le Paslier M.C."/>
            <person name="Lippi Y."/>
            <person name="Lorenzon L."/>
            <person name="Mandel J.R."/>
            <person name="Marage G."/>
            <person name="Marchand G."/>
            <person name="Marquand E."/>
            <person name="Bret-Mestries E."/>
            <person name="Morien E."/>
            <person name="Nambeesan S."/>
            <person name="Nguyen T."/>
            <person name="Pegot-Espagnet P."/>
            <person name="Pouilly N."/>
            <person name="Raftis F."/>
            <person name="Sallet E."/>
            <person name="Schiex T."/>
            <person name="Thomas J."/>
            <person name="Vandecasteele C."/>
            <person name="Vares D."/>
            <person name="Vear F."/>
            <person name="Vautrin S."/>
            <person name="Crespi M."/>
            <person name="Mangin B."/>
            <person name="Burke J.M."/>
            <person name="Salse J."/>
            <person name="Munos S."/>
            <person name="Vincourt P."/>
            <person name="Rieseberg L.H."/>
            <person name="Langlade N.B."/>
        </authorList>
    </citation>
    <scope>NUCLEOTIDE SEQUENCE [LARGE SCALE GENOMIC DNA]</scope>
    <source>
        <strain evidence="2">cv. SF193</strain>
    </source>
</reference>
<protein>
    <submittedName>
        <fullName evidence="1">Putative WD40/YVTN repeat-like-containing domain-containing protein</fullName>
    </submittedName>
</protein>
<dbReference type="STRING" id="4232.A0A251UPI9"/>
<sequence>MVVLIEDDEPFATTGVSRRIKVVNEQADVQCPMVEMSTQSKLSCLSWNKYTKSHIASSDVVITRVLSRVREYEEHEKRAWSLDFSHTDPIMLVSGSDDCMVKNTVYKTRS</sequence>
<dbReference type="InterPro" id="IPR015943">
    <property type="entry name" value="WD40/YVTN_repeat-like_dom_sf"/>
</dbReference>
<keyword evidence="2" id="KW-1185">Reference proteome</keyword>
<organism evidence="1 2">
    <name type="scientific">Helianthus annuus</name>
    <name type="common">Common sunflower</name>
    <dbReference type="NCBI Taxonomy" id="4232"/>
    <lineage>
        <taxon>Eukaryota</taxon>
        <taxon>Viridiplantae</taxon>
        <taxon>Streptophyta</taxon>
        <taxon>Embryophyta</taxon>
        <taxon>Tracheophyta</taxon>
        <taxon>Spermatophyta</taxon>
        <taxon>Magnoliopsida</taxon>
        <taxon>eudicotyledons</taxon>
        <taxon>Gunneridae</taxon>
        <taxon>Pentapetalae</taxon>
        <taxon>asterids</taxon>
        <taxon>campanulids</taxon>
        <taxon>Asterales</taxon>
        <taxon>Asteraceae</taxon>
        <taxon>Asteroideae</taxon>
        <taxon>Heliantheae alliance</taxon>
        <taxon>Heliantheae</taxon>
        <taxon>Helianthus</taxon>
    </lineage>
</organism>
<dbReference type="PANTHER" id="PTHR44080">
    <property type="entry name" value="E3 UBIQUITIN-PROTEIN LIGASE COP1"/>
    <property type="match status" value="1"/>
</dbReference>
<proteinExistence type="predicted"/>
<dbReference type="InParanoid" id="A0A251UPI9"/>
<name>A0A251UPI9_HELAN</name>
<dbReference type="SUPFAM" id="SSF50978">
    <property type="entry name" value="WD40 repeat-like"/>
    <property type="match status" value="1"/>
</dbReference>
<dbReference type="OMA" id="VETGDCI"/>
<dbReference type="AlphaFoldDB" id="A0A251UPI9"/>
<evidence type="ECO:0000313" key="2">
    <source>
        <dbReference type="Proteomes" id="UP000215914"/>
    </source>
</evidence>
<accession>A0A251UPI9</accession>
<dbReference type="Proteomes" id="UP000215914">
    <property type="component" value="Chromosome 5"/>
</dbReference>
<dbReference type="EMBL" id="CM007894">
    <property type="protein sequence ID" value="OTG25024.1"/>
    <property type="molecule type" value="Genomic_DNA"/>
</dbReference>
<dbReference type="InterPro" id="IPR042755">
    <property type="entry name" value="COP1"/>
</dbReference>
<dbReference type="GO" id="GO:0061630">
    <property type="term" value="F:ubiquitin protein ligase activity"/>
    <property type="evidence" value="ECO:0007669"/>
    <property type="project" value="InterPro"/>
</dbReference>
<dbReference type="Gene3D" id="2.130.10.10">
    <property type="entry name" value="YVTN repeat-like/Quinoprotein amine dehydrogenase"/>
    <property type="match status" value="1"/>
</dbReference>
<gene>
    <name evidence="1" type="ORF">HannXRQ_Chr05g0143161</name>
</gene>